<evidence type="ECO:0000256" key="1">
    <source>
        <dbReference type="ARBA" id="ARBA00004370"/>
    </source>
</evidence>
<dbReference type="SMART" id="SM00028">
    <property type="entry name" value="TPR"/>
    <property type="match status" value="1"/>
</dbReference>
<dbReference type="RefSeq" id="WP_211971561.1">
    <property type="nucleotide sequence ID" value="NZ_CBFHAM010000015.1"/>
</dbReference>
<evidence type="ECO:0000313" key="9">
    <source>
        <dbReference type="Proteomes" id="UP000676386"/>
    </source>
</evidence>
<dbReference type="InterPro" id="IPR012338">
    <property type="entry name" value="Beta-lactam/transpept-like"/>
</dbReference>
<keyword evidence="9" id="KW-1185">Reference proteome</keyword>
<keyword evidence="3 5" id="KW-0802">TPR repeat</keyword>
<evidence type="ECO:0000256" key="6">
    <source>
        <dbReference type="SAM" id="SignalP"/>
    </source>
</evidence>
<name>A0ABS5IU22_9BACT</name>
<dbReference type="SUPFAM" id="SSF56601">
    <property type="entry name" value="beta-lactamase/transpeptidase-like"/>
    <property type="match status" value="1"/>
</dbReference>
<dbReference type="GO" id="GO:0016787">
    <property type="term" value="F:hydrolase activity"/>
    <property type="evidence" value="ECO:0007669"/>
    <property type="project" value="UniProtKB-KW"/>
</dbReference>
<dbReference type="Proteomes" id="UP000676386">
    <property type="component" value="Unassembled WGS sequence"/>
</dbReference>
<feature type="chain" id="PRO_5046389795" evidence="6">
    <location>
        <begin position="21"/>
        <end position="490"/>
    </location>
</feature>
<dbReference type="InterPro" id="IPR050491">
    <property type="entry name" value="AmpC-like"/>
</dbReference>
<keyword evidence="6" id="KW-0732">Signal</keyword>
<dbReference type="PANTHER" id="PTHR46825:SF11">
    <property type="entry name" value="PENICILLIN-BINDING PROTEIN 4"/>
    <property type="match status" value="1"/>
</dbReference>
<reference evidence="8 9" key="1">
    <citation type="submission" date="2021-04" db="EMBL/GenBank/DDBJ databases">
        <title>Chitinophaga sp. nov., isolated from the rhizosphere soil.</title>
        <authorList>
            <person name="He S."/>
        </authorList>
    </citation>
    <scope>NUCLEOTIDE SEQUENCE [LARGE SCALE GENOMIC DNA]</scope>
    <source>
        <strain evidence="8 9">2R12</strain>
    </source>
</reference>
<comment type="caution">
    <text evidence="8">The sequence shown here is derived from an EMBL/GenBank/DDBJ whole genome shotgun (WGS) entry which is preliminary data.</text>
</comment>
<evidence type="ECO:0000256" key="4">
    <source>
        <dbReference type="ARBA" id="ARBA00023136"/>
    </source>
</evidence>
<keyword evidence="2" id="KW-0677">Repeat</keyword>
<dbReference type="PANTHER" id="PTHR46825">
    <property type="entry name" value="D-ALANYL-D-ALANINE-CARBOXYPEPTIDASE/ENDOPEPTIDASE AMPH"/>
    <property type="match status" value="1"/>
</dbReference>
<dbReference type="InterPro" id="IPR019734">
    <property type="entry name" value="TPR_rpt"/>
</dbReference>
<dbReference type="InterPro" id="IPR001466">
    <property type="entry name" value="Beta-lactam-related"/>
</dbReference>
<dbReference type="PROSITE" id="PS50293">
    <property type="entry name" value="TPR_REGION"/>
    <property type="match status" value="1"/>
</dbReference>
<feature type="domain" description="Beta-lactamase-related" evidence="7">
    <location>
        <begin position="46"/>
        <end position="345"/>
    </location>
</feature>
<sequence>MNKFFITLTFVLCIAFSAFAQHRREASIVKRIEVYLNKMENVGFSGSVLVGMNGKKVLSKGYGYRDQKIYLKNEPSTIFNISSITKQFTASAILKLEMQDKLSIDDRITKYFTNVPKDKVSITIHDLLRHQAGLINSIGKDYDKIDKDDFIKKVFSTKLRFEPGTQFSYSNIGYSLLAIIIEKVAGTSYEDYLYKNLFKPAGMELTGTSRPDFNAENVAVGYYNNDSVWGKPTDKGYDIDDQYWNITGNGSILSNVEDMFKWDKALTTNKILSNQEKQQLYHPKLRADEDKNGNAFYAYGWDVSKTNRHTERVWHNGVNNIMYADFTRFIDERVTIIMLSNRSNQRNFDGKISIDIAGIIFDKNYKPTIPVAENKENNDFTERIIKTVIEKGLQAGKDEFLRRSKGTDLISYIVNNKGYDLINENKIDQAITLFEINAFAFPESADAYDSLAEGYMDKGNKSLAIKYYEKSLALNPANNNAVDMLKKLKK</sequence>
<evidence type="ECO:0000313" key="8">
    <source>
        <dbReference type="EMBL" id="MBS0026454.1"/>
    </source>
</evidence>
<gene>
    <name evidence="8" type="ORF">KE626_03930</name>
</gene>
<dbReference type="EMBL" id="JAGTXB010000001">
    <property type="protein sequence ID" value="MBS0026454.1"/>
    <property type="molecule type" value="Genomic_DNA"/>
</dbReference>
<organism evidence="8 9">
    <name type="scientific">Chitinophaga hostae</name>
    <dbReference type="NCBI Taxonomy" id="2831022"/>
    <lineage>
        <taxon>Bacteria</taxon>
        <taxon>Pseudomonadati</taxon>
        <taxon>Bacteroidota</taxon>
        <taxon>Chitinophagia</taxon>
        <taxon>Chitinophagales</taxon>
        <taxon>Chitinophagaceae</taxon>
        <taxon>Chitinophaga</taxon>
    </lineage>
</organism>
<evidence type="ECO:0000256" key="5">
    <source>
        <dbReference type="PROSITE-ProRule" id="PRU00339"/>
    </source>
</evidence>
<comment type="subcellular location">
    <subcellularLocation>
        <location evidence="1">Membrane</location>
    </subcellularLocation>
</comment>
<dbReference type="Pfam" id="PF00144">
    <property type="entry name" value="Beta-lactamase"/>
    <property type="match status" value="1"/>
</dbReference>
<dbReference type="InterPro" id="IPR013105">
    <property type="entry name" value="TPR_2"/>
</dbReference>
<keyword evidence="4" id="KW-0472">Membrane</keyword>
<evidence type="ECO:0000256" key="2">
    <source>
        <dbReference type="ARBA" id="ARBA00022737"/>
    </source>
</evidence>
<dbReference type="Gene3D" id="1.25.40.10">
    <property type="entry name" value="Tetratricopeptide repeat domain"/>
    <property type="match status" value="1"/>
</dbReference>
<dbReference type="InterPro" id="IPR011990">
    <property type="entry name" value="TPR-like_helical_dom_sf"/>
</dbReference>
<feature type="signal peptide" evidence="6">
    <location>
        <begin position="1"/>
        <end position="20"/>
    </location>
</feature>
<proteinExistence type="predicted"/>
<keyword evidence="8" id="KW-0378">Hydrolase</keyword>
<feature type="repeat" description="TPR" evidence="5">
    <location>
        <begin position="445"/>
        <end position="478"/>
    </location>
</feature>
<protein>
    <submittedName>
        <fullName evidence="8">Serine hydrolase</fullName>
    </submittedName>
</protein>
<evidence type="ECO:0000259" key="7">
    <source>
        <dbReference type="Pfam" id="PF00144"/>
    </source>
</evidence>
<dbReference type="SUPFAM" id="SSF48452">
    <property type="entry name" value="TPR-like"/>
    <property type="match status" value="1"/>
</dbReference>
<dbReference type="PROSITE" id="PS50005">
    <property type="entry name" value="TPR"/>
    <property type="match status" value="1"/>
</dbReference>
<dbReference type="Pfam" id="PF07719">
    <property type="entry name" value="TPR_2"/>
    <property type="match status" value="1"/>
</dbReference>
<accession>A0ABS5IU22</accession>
<evidence type="ECO:0000256" key="3">
    <source>
        <dbReference type="ARBA" id="ARBA00022803"/>
    </source>
</evidence>
<dbReference type="Gene3D" id="3.40.710.10">
    <property type="entry name" value="DD-peptidase/beta-lactamase superfamily"/>
    <property type="match status" value="1"/>
</dbReference>